<dbReference type="PANTHER" id="PTHR34139">
    <property type="entry name" value="UPF0331 PROTEIN MJ0127"/>
    <property type="match status" value="1"/>
</dbReference>
<keyword evidence="4" id="KW-0547">Nucleotide-binding</keyword>
<dbReference type="KEGG" id="rce:RC1_2668"/>
<dbReference type="GO" id="GO:0000166">
    <property type="term" value="F:nucleotide binding"/>
    <property type="evidence" value="ECO:0007669"/>
    <property type="project" value="UniProtKB-KW"/>
</dbReference>
<evidence type="ECO:0000313" key="7">
    <source>
        <dbReference type="Proteomes" id="UP000001591"/>
    </source>
</evidence>
<evidence type="ECO:0000256" key="3">
    <source>
        <dbReference type="ARBA" id="ARBA00022722"/>
    </source>
</evidence>
<evidence type="ECO:0000256" key="1">
    <source>
        <dbReference type="ARBA" id="ARBA00022553"/>
    </source>
</evidence>
<keyword evidence="2" id="KW-1277">Toxin-antitoxin system</keyword>
<dbReference type="GO" id="GO:0110001">
    <property type="term" value="C:toxin-antitoxin complex"/>
    <property type="evidence" value="ECO:0007669"/>
    <property type="project" value="InterPro"/>
</dbReference>
<dbReference type="AlphaFoldDB" id="B6IUW1"/>
<evidence type="ECO:0000313" key="6">
    <source>
        <dbReference type="EMBL" id="ACJ00043.1"/>
    </source>
</evidence>
<protein>
    <recommendedName>
        <fullName evidence="8">DUF86 domain-containing protein</fullName>
    </recommendedName>
</protein>
<keyword evidence="3" id="KW-0540">Nuclease</keyword>
<dbReference type="InterPro" id="IPR051813">
    <property type="entry name" value="HepT_RNase_toxin"/>
</dbReference>
<gene>
    <name evidence="6" type="ordered locus">RC1_2668</name>
</gene>
<dbReference type="RefSeq" id="WP_012567824.1">
    <property type="nucleotide sequence ID" value="NC_011420.2"/>
</dbReference>
<dbReference type="Proteomes" id="UP000001591">
    <property type="component" value="Chromosome"/>
</dbReference>
<dbReference type="EMBL" id="CP000613">
    <property type="protein sequence ID" value="ACJ00043.1"/>
    <property type="molecule type" value="Genomic_DNA"/>
</dbReference>
<dbReference type="eggNOG" id="COG2361">
    <property type="taxonomic scope" value="Bacteria"/>
</dbReference>
<evidence type="ECO:0000256" key="2">
    <source>
        <dbReference type="ARBA" id="ARBA00022649"/>
    </source>
</evidence>
<evidence type="ECO:0008006" key="8">
    <source>
        <dbReference type="Google" id="ProtNLM"/>
    </source>
</evidence>
<dbReference type="GO" id="GO:0004540">
    <property type="term" value="F:RNA nuclease activity"/>
    <property type="evidence" value="ECO:0007669"/>
    <property type="project" value="InterPro"/>
</dbReference>
<evidence type="ECO:0000256" key="4">
    <source>
        <dbReference type="ARBA" id="ARBA00022741"/>
    </source>
</evidence>
<dbReference type="Pfam" id="PF01934">
    <property type="entry name" value="HepT-like"/>
    <property type="match status" value="1"/>
</dbReference>
<reference evidence="6 7" key="1">
    <citation type="journal article" date="2010" name="BMC Genomics">
        <title>Metabolic flexibility revealed in the genome of the cyst-forming alpha-1 proteobacterium Rhodospirillum centenum.</title>
        <authorList>
            <person name="Lu Y.K."/>
            <person name="Marden J."/>
            <person name="Han M."/>
            <person name="Swingley W.D."/>
            <person name="Mastrian S.D."/>
            <person name="Chowdhury S.R."/>
            <person name="Hao J."/>
            <person name="Helmy T."/>
            <person name="Kim S."/>
            <person name="Kurdoglu A.A."/>
            <person name="Matthies H.J."/>
            <person name="Rollo D."/>
            <person name="Stothard P."/>
            <person name="Blankenship R.E."/>
            <person name="Bauer C.E."/>
            <person name="Touchman J.W."/>
        </authorList>
    </citation>
    <scope>NUCLEOTIDE SEQUENCE [LARGE SCALE GENOMIC DNA]</scope>
    <source>
        <strain evidence="7">ATCC 51521 / SW</strain>
    </source>
</reference>
<dbReference type="HOGENOM" id="CLU_142825_3_2_5"/>
<organism evidence="6 7">
    <name type="scientific">Rhodospirillum centenum (strain ATCC 51521 / SW)</name>
    <dbReference type="NCBI Taxonomy" id="414684"/>
    <lineage>
        <taxon>Bacteria</taxon>
        <taxon>Pseudomonadati</taxon>
        <taxon>Pseudomonadota</taxon>
        <taxon>Alphaproteobacteria</taxon>
        <taxon>Rhodospirillales</taxon>
        <taxon>Rhodospirillaceae</taxon>
        <taxon>Rhodospirillum</taxon>
    </lineage>
</organism>
<accession>B6IUW1</accession>
<keyword evidence="5" id="KW-0378">Hydrolase</keyword>
<proteinExistence type="predicted"/>
<dbReference type="GO" id="GO:0016787">
    <property type="term" value="F:hydrolase activity"/>
    <property type="evidence" value="ECO:0007669"/>
    <property type="project" value="UniProtKB-KW"/>
</dbReference>
<name>B6IUW1_RHOCS</name>
<dbReference type="PANTHER" id="PTHR34139:SF1">
    <property type="entry name" value="RNASE MJ1380-RELATED"/>
    <property type="match status" value="1"/>
</dbReference>
<dbReference type="InterPro" id="IPR008201">
    <property type="entry name" value="HepT-like"/>
</dbReference>
<keyword evidence="1" id="KW-0597">Phosphoprotein</keyword>
<sequence>MPRSGHLRLLDIRDAIRGVQDTVAGVDLAGYTASWQMQRAVERGLEIISESSRHVPADVKARHPEIPWKAIAAIGNHLRHEYHHVEPAIIWEIATSRLAALAGVIEAALREPRPDPDG</sequence>
<evidence type="ECO:0000256" key="5">
    <source>
        <dbReference type="ARBA" id="ARBA00022801"/>
    </source>
</evidence>
<dbReference type="OrthoDB" id="4829434at2"/>
<dbReference type="STRING" id="414684.RC1_2668"/>
<keyword evidence="7" id="KW-1185">Reference proteome</keyword>